<feature type="region of interest" description="Disordered" evidence="2">
    <location>
        <begin position="1"/>
        <end position="69"/>
    </location>
</feature>
<comment type="caution">
    <text evidence="3">The sequence shown here is derived from an EMBL/GenBank/DDBJ whole genome shotgun (WGS) entry which is preliminary data.</text>
</comment>
<feature type="compositionally biased region" description="Basic and acidic residues" evidence="2">
    <location>
        <begin position="39"/>
        <end position="69"/>
    </location>
</feature>
<evidence type="ECO:0008006" key="5">
    <source>
        <dbReference type="Google" id="ProtNLM"/>
    </source>
</evidence>
<dbReference type="PANTHER" id="PTHR33823">
    <property type="entry name" value="RNA POLYMERASE-BINDING TRANSCRIPTION FACTOR DKSA-RELATED"/>
    <property type="match status" value="1"/>
</dbReference>
<dbReference type="SUPFAM" id="SSF109635">
    <property type="entry name" value="DnaK suppressor protein DksA, alpha-hairpin domain"/>
    <property type="match status" value="1"/>
</dbReference>
<dbReference type="Gene3D" id="1.20.120.910">
    <property type="entry name" value="DksA, coiled-coil domain"/>
    <property type="match status" value="1"/>
</dbReference>
<sequence length="125" mass="14570">MLNDKQIQDFKKRLLEMKKETEQDLEKHSDSLGNQDSSAESHQELSDMPDHPGDHGTEQFERAKDQTFYEKARERMMEIEDALQRIEDGNYGLSEKSGDPIPVERLEIEPTARYTVEESQEIEGR</sequence>
<evidence type="ECO:0000256" key="2">
    <source>
        <dbReference type="SAM" id="MobiDB-lite"/>
    </source>
</evidence>
<proteinExistence type="predicted"/>
<evidence type="ECO:0000313" key="3">
    <source>
        <dbReference type="EMBL" id="GGC81212.1"/>
    </source>
</evidence>
<dbReference type="EMBL" id="BMCJ01000002">
    <property type="protein sequence ID" value="GGC81212.1"/>
    <property type="molecule type" value="Genomic_DNA"/>
</dbReference>
<dbReference type="PANTHER" id="PTHR33823:SF4">
    <property type="entry name" value="GENERAL STRESS PROTEIN 16O"/>
    <property type="match status" value="1"/>
</dbReference>
<protein>
    <recommendedName>
        <fullName evidence="5">TraR/DksA family transcriptional regulator</fullName>
    </recommendedName>
</protein>
<reference evidence="4" key="1">
    <citation type="journal article" date="2019" name="Int. J. Syst. Evol. Microbiol.">
        <title>The Global Catalogue of Microorganisms (GCM) 10K type strain sequencing project: providing services to taxonomists for standard genome sequencing and annotation.</title>
        <authorList>
            <consortium name="The Broad Institute Genomics Platform"/>
            <consortium name="The Broad Institute Genome Sequencing Center for Infectious Disease"/>
            <person name="Wu L."/>
            <person name="Ma J."/>
        </authorList>
    </citation>
    <scope>NUCLEOTIDE SEQUENCE [LARGE SCALE GENOMIC DNA]</scope>
    <source>
        <strain evidence="4">CCM 7282</strain>
    </source>
</reference>
<name>A0ABQ1NQG3_9BACI</name>
<accession>A0ABQ1NQG3</accession>
<dbReference type="Proteomes" id="UP000619534">
    <property type="component" value="Unassembled WGS sequence"/>
</dbReference>
<gene>
    <name evidence="3" type="ORF">GCM10007216_09690</name>
</gene>
<keyword evidence="4" id="KW-1185">Reference proteome</keyword>
<feature type="compositionally biased region" description="Basic and acidic residues" evidence="2">
    <location>
        <begin position="1"/>
        <end position="30"/>
    </location>
</feature>
<dbReference type="InterPro" id="IPR037187">
    <property type="entry name" value="DnaK_N"/>
</dbReference>
<dbReference type="RefSeq" id="WP_062440770.1">
    <property type="nucleotide sequence ID" value="NZ_BMCJ01000002.1"/>
</dbReference>
<organism evidence="3 4">
    <name type="scientific">Thalassobacillus devorans</name>
    <dbReference type="NCBI Taxonomy" id="279813"/>
    <lineage>
        <taxon>Bacteria</taxon>
        <taxon>Bacillati</taxon>
        <taxon>Bacillota</taxon>
        <taxon>Bacilli</taxon>
        <taxon>Bacillales</taxon>
        <taxon>Bacillaceae</taxon>
        <taxon>Thalassobacillus</taxon>
    </lineage>
</organism>
<evidence type="ECO:0000256" key="1">
    <source>
        <dbReference type="PROSITE-ProRule" id="PRU00510"/>
    </source>
</evidence>
<evidence type="ECO:0000313" key="4">
    <source>
        <dbReference type="Proteomes" id="UP000619534"/>
    </source>
</evidence>
<dbReference type="PROSITE" id="PS51128">
    <property type="entry name" value="ZF_DKSA_2"/>
    <property type="match status" value="1"/>
</dbReference>
<feature type="zinc finger region" description="dksA C4-type" evidence="1">
    <location>
        <begin position="94"/>
        <end position="118"/>
    </location>
</feature>